<name>A0A1E3X5P7_9BACT</name>
<organism evidence="1 2">
    <name type="scientific">Candidatus Scalindua rubra</name>
    <dbReference type="NCBI Taxonomy" id="1872076"/>
    <lineage>
        <taxon>Bacteria</taxon>
        <taxon>Pseudomonadati</taxon>
        <taxon>Planctomycetota</taxon>
        <taxon>Candidatus Brocadiia</taxon>
        <taxon>Candidatus Brocadiales</taxon>
        <taxon>Candidatus Scalinduaceae</taxon>
        <taxon>Candidatus Scalindua</taxon>
    </lineage>
</organism>
<protein>
    <submittedName>
        <fullName evidence="1">Uncharacterized protein</fullName>
    </submittedName>
</protein>
<reference evidence="1 2" key="1">
    <citation type="submission" date="2016-07" db="EMBL/GenBank/DDBJ databases">
        <title>Draft genome of Scalindua rubra, obtained from a brine-seawater interface in the Red Sea, sheds light on salt adaptation in anammox bacteria.</title>
        <authorList>
            <person name="Speth D.R."/>
            <person name="Lagkouvardos I."/>
            <person name="Wang Y."/>
            <person name="Qian P.-Y."/>
            <person name="Dutilh B.E."/>
            <person name="Jetten M.S."/>
        </authorList>
    </citation>
    <scope>NUCLEOTIDE SEQUENCE [LARGE SCALE GENOMIC DNA]</scope>
    <source>
        <strain evidence="1">BSI-1</strain>
    </source>
</reference>
<proteinExistence type="predicted"/>
<dbReference type="Proteomes" id="UP000094056">
    <property type="component" value="Unassembled WGS sequence"/>
</dbReference>
<accession>A0A1E3X5P7</accession>
<sequence length="57" mass="6938">MEVMQRVLKLEIEDFGKMPKLNKLIKLYYKLLNDYMMKRGFAGLVHTKEQFRPIFMI</sequence>
<evidence type="ECO:0000313" key="2">
    <source>
        <dbReference type="Proteomes" id="UP000094056"/>
    </source>
</evidence>
<comment type="caution">
    <text evidence="1">The sequence shown here is derived from an EMBL/GenBank/DDBJ whole genome shotgun (WGS) entry which is preliminary data.</text>
</comment>
<dbReference type="AlphaFoldDB" id="A0A1E3X5P7"/>
<gene>
    <name evidence="1" type="ORF">SCARUB_03919</name>
</gene>
<evidence type="ECO:0000313" key="1">
    <source>
        <dbReference type="EMBL" id="ODS30957.1"/>
    </source>
</evidence>
<dbReference type="EMBL" id="MAYW01000157">
    <property type="protein sequence ID" value="ODS30957.1"/>
    <property type="molecule type" value="Genomic_DNA"/>
</dbReference>